<protein>
    <submittedName>
        <fullName evidence="2">Putative oxidoreductase</fullName>
    </submittedName>
</protein>
<feature type="domain" description="FAD-binding" evidence="1">
    <location>
        <begin position="7"/>
        <end position="341"/>
    </location>
</feature>
<evidence type="ECO:0000259" key="1">
    <source>
        <dbReference type="Pfam" id="PF01494"/>
    </source>
</evidence>
<dbReference type="Proteomes" id="UP000011863">
    <property type="component" value="Chromosome"/>
</dbReference>
<name>A0A6C7E1C5_ILUCY</name>
<dbReference type="InterPro" id="IPR036188">
    <property type="entry name" value="FAD/NAD-bd_sf"/>
</dbReference>
<gene>
    <name evidence="2" type="ORF">YM304_03970</name>
</gene>
<dbReference type="Pfam" id="PF01494">
    <property type="entry name" value="FAD_binding_3"/>
    <property type="match status" value="1"/>
</dbReference>
<proteinExistence type="predicted"/>
<dbReference type="GO" id="GO:0071949">
    <property type="term" value="F:FAD binding"/>
    <property type="evidence" value="ECO:0007669"/>
    <property type="project" value="InterPro"/>
</dbReference>
<keyword evidence="3" id="KW-1185">Reference proteome</keyword>
<evidence type="ECO:0000313" key="2">
    <source>
        <dbReference type="EMBL" id="BAN00711.1"/>
    </source>
</evidence>
<dbReference type="PANTHER" id="PTHR42685">
    <property type="entry name" value="GERANYLGERANYL DIPHOSPHATE REDUCTASE"/>
    <property type="match status" value="1"/>
</dbReference>
<dbReference type="InterPro" id="IPR050407">
    <property type="entry name" value="Geranylgeranyl_reductase"/>
</dbReference>
<dbReference type="KEGG" id="aym:YM304_03970"/>
<dbReference type="SUPFAM" id="SSF51905">
    <property type="entry name" value="FAD/NAD(P)-binding domain"/>
    <property type="match status" value="1"/>
</dbReference>
<dbReference type="InterPro" id="IPR002938">
    <property type="entry name" value="FAD-bd"/>
</dbReference>
<dbReference type="EMBL" id="AP012057">
    <property type="protein sequence ID" value="BAN00711.1"/>
    <property type="molecule type" value="Genomic_DNA"/>
</dbReference>
<dbReference type="AlphaFoldDB" id="A0A6C7E1C5"/>
<reference evidence="2 3" key="1">
    <citation type="journal article" date="2013" name="Int. J. Syst. Evol. Microbiol.">
        <title>Ilumatobacter nonamiense sp. nov. and Ilumatobacter coccineum sp. nov., isolated from seashore sand.</title>
        <authorList>
            <person name="Matsumoto A."/>
            <person name="Kasai H."/>
            <person name="Matsuo Y."/>
            <person name="Shizuri Y."/>
            <person name="Ichikawa N."/>
            <person name="Fujita N."/>
            <person name="Omura S."/>
            <person name="Takahashi Y."/>
        </authorList>
    </citation>
    <scope>NUCLEOTIDE SEQUENCE [LARGE SCALE GENOMIC DNA]</scope>
    <source>
        <strain evidence="3">NBRC 103263 / KCTC 29153 / YM16-304</strain>
    </source>
</reference>
<dbReference type="RefSeq" id="WP_015439959.1">
    <property type="nucleotide sequence ID" value="NC_020520.1"/>
</dbReference>
<accession>A0A6C7E1C5</accession>
<sequence length="419" mass="44718">MSNATSTDVLVVGGGPAGASTAIRLARAGHSVTLVERRTGRSPFTRGDLLDPATVRELAHLDIATDGLATHELFGTRLWSSDRSVPIRWPDGASGLSIRRSDLNRALLDTCSDAGVDVVIGQEAVAPIVERGFVRGATVADTATDASLSVQPSREIGCRFLVVADGANSRFGRGLGTNRDRNWPYAISASVYFESRRSADRWVDIVLGPRDRNDNPVTGHGWVTPVADGTVNVGVTMVSSYRDVLGVNTLKLLDTVIDDVAARWHIDPSARLTDPVRRRTPVGGSVRPIMGPTFLVAGDAAGMANPFNGHGIGAALMTGRIAADVLDEALSVGNSTTLQRYPALLDDEIGTYHKVGRLSARFLGRPRLLKFALRSGIRSEEAMGAAMRIATNELRSDDAGGAERAYRLAQVVSRFAPSW</sequence>
<dbReference type="PANTHER" id="PTHR42685:SF22">
    <property type="entry name" value="CONDITIONED MEDIUM FACTOR RECEPTOR 1"/>
    <property type="match status" value="1"/>
</dbReference>
<dbReference type="PRINTS" id="PR00420">
    <property type="entry name" value="RNGMNOXGNASE"/>
</dbReference>
<dbReference type="OrthoDB" id="9795712at2"/>
<dbReference type="Gene3D" id="3.50.50.60">
    <property type="entry name" value="FAD/NAD(P)-binding domain"/>
    <property type="match status" value="1"/>
</dbReference>
<evidence type="ECO:0000313" key="3">
    <source>
        <dbReference type="Proteomes" id="UP000011863"/>
    </source>
</evidence>
<organism evidence="2 3">
    <name type="scientific">Ilumatobacter coccineus (strain NBRC 103263 / KCTC 29153 / YM16-304)</name>
    <dbReference type="NCBI Taxonomy" id="1313172"/>
    <lineage>
        <taxon>Bacteria</taxon>
        <taxon>Bacillati</taxon>
        <taxon>Actinomycetota</taxon>
        <taxon>Acidimicrobiia</taxon>
        <taxon>Acidimicrobiales</taxon>
        <taxon>Ilumatobacteraceae</taxon>
        <taxon>Ilumatobacter</taxon>
    </lineage>
</organism>